<keyword evidence="3" id="KW-1185">Reference proteome</keyword>
<sequence length="170" mass="19034">MDLYGDVSDQKGVVGSEGIARRDTNARSSVSHDNLSRSQCHGDLSRSQCHGDLSRSHCHGDLSRSHGHGDLSRWHSHGDLSQSHGHIHLSRSTAARHLSWSQPLMVMPLRMQPLKHDHLTVSLVCRQPPQLVIFSLRRSSHRHQSSLMPHSRYFSHSRHSKPPAISVSSC</sequence>
<dbReference type="Proteomes" id="UP001428341">
    <property type="component" value="Unassembled WGS sequence"/>
</dbReference>
<accession>A0AAP0LRG6</accession>
<feature type="region of interest" description="Disordered" evidence="1">
    <location>
        <begin position="1"/>
        <end position="88"/>
    </location>
</feature>
<dbReference type="AlphaFoldDB" id="A0AAP0LRG6"/>
<protein>
    <submittedName>
        <fullName evidence="2">Uncharacterized protein</fullName>
    </submittedName>
</protein>
<proteinExistence type="predicted"/>
<feature type="region of interest" description="Disordered" evidence="1">
    <location>
        <begin position="146"/>
        <end position="170"/>
    </location>
</feature>
<evidence type="ECO:0000313" key="2">
    <source>
        <dbReference type="EMBL" id="KAK9180790.1"/>
    </source>
</evidence>
<dbReference type="EMBL" id="JBCGBO010000024">
    <property type="protein sequence ID" value="KAK9180790.1"/>
    <property type="molecule type" value="Genomic_DNA"/>
</dbReference>
<organism evidence="2 3">
    <name type="scientific">Citrus x changshan-huyou</name>
    <dbReference type="NCBI Taxonomy" id="2935761"/>
    <lineage>
        <taxon>Eukaryota</taxon>
        <taxon>Viridiplantae</taxon>
        <taxon>Streptophyta</taxon>
        <taxon>Embryophyta</taxon>
        <taxon>Tracheophyta</taxon>
        <taxon>Spermatophyta</taxon>
        <taxon>Magnoliopsida</taxon>
        <taxon>eudicotyledons</taxon>
        <taxon>Gunneridae</taxon>
        <taxon>Pentapetalae</taxon>
        <taxon>rosids</taxon>
        <taxon>malvids</taxon>
        <taxon>Sapindales</taxon>
        <taxon>Rutaceae</taxon>
        <taxon>Aurantioideae</taxon>
        <taxon>Citrus</taxon>
    </lineage>
</organism>
<gene>
    <name evidence="2" type="ORF">WN944_023925</name>
</gene>
<name>A0AAP0LRG6_9ROSI</name>
<evidence type="ECO:0000313" key="3">
    <source>
        <dbReference type="Proteomes" id="UP001428341"/>
    </source>
</evidence>
<feature type="compositionally biased region" description="Basic and acidic residues" evidence="1">
    <location>
        <begin position="52"/>
        <end position="78"/>
    </location>
</feature>
<reference evidence="2 3" key="1">
    <citation type="submission" date="2024-05" db="EMBL/GenBank/DDBJ databases">
        <title>Haplotype-resolved chromosome-level genome assembly of Huyou (Citrus changshanensis).</title>
        <authorList>
            <person name="Miao C."/>
            <person name="Chen W."/>
            <person name="Wu Y."/>
            <person name="Wang L."/>
            <person name="Zhao S."/>
            <person name="Grierson D."/>
            <person name="Xu C."/>
            <person name="Chen K."/>
        </authorList>
    </citation>
    <scope>NUCLEOTIDE SEQUENCE [LARGE SCALE GENOMIC DNA]</scope>
    <source>
        <strain evidence="2">01-14</strain>
        <tissue evidence="2">Leaf</tissue>
    </source>
</reference>
<feature type="compositionally biased region" description="Polar residues" evidence="1">
    <location>
        <begin position="26"/>
        <end position="39"/>
    </location>
</feature>
<evidence type="ECO:0000256" key="1">
    <source>
        <dbReference type="SAM" id="MobiDB-lite"/>
    </source>
</evidence>
<comment type="caution">
    <text evidence="2">The sequence shown here is derived from an EMBL/GenBank/DDBJ whole genome shotgun (WGS) entry which is preliminary data.</text>
</comment>